<evidence type="ECO:0000256" key="1">
    <source>
        <dbReference type="SAM" id="SignalP"/>
    </source>
</evidence>
<dbReference type="AlphaFoldDB" id="A0A0W0R2K0"/>
<geneLocation type="plasmid" evidence="3 5">
    <name>24</name>
</geneLocation>
<dbReference type="EMBL" id="LR134433">
    <property type="protein sequence ID" value="VEH86021.1"/>
    <property type="molecule type" value="Genomic_DNA"/>
</dbReference>
<reference evidence="2 4" key="1">
    <citation type="submission" date="2015-11" db="EMBL/GenBank/DDBJ databases">
        <title>Identification of large and diverse effector repertoires of 38 Legionella species.</title>
        <authorList>
            <person name="Burstein D."/>
            <person name="Amaro F."/>
            <person name="Zusman T."/>
            <person name="Lifshitz Z."/>
            <person name="Cohen O."/>
            <person name="Gilbert J.A."/>
            <person name="Pupko T."/>
            <person name="Shuman H.A."/>
            <person name="Segal G."/>
        </authorList>
    </citation>
    <scope>NUCLEOTIDE SEQUENCE [LARGE SCALE GENOMIC DNA]</scope>
    <source>
        <strain evidence="2 4">1762-AUS-E</strain>
    </source>
</reference>
<gene>
    <name evidence="2" type="ORF">Lade_1350</name>
    <name evidence="3" type="ORF">NCTC12735_01667</name>
</gene>
<evidence type="ECO:0000313" key="2">
    <source>
        <dbReference type="EMBL" id="KTC65328.1"/>
    </source>
</evidence>
<evidence type="ECO:0000313" key="4">
    <source>
        <dbReference type="Proteomes" id="UP000054859"/>
    </source>
</evidence>
<dbReference type="Proteomes" id="UP000054859">
    <property type="component" value="Unassembled WGS sequence"/>
</dbReference>
<evidence type="ECO:0000313" key="3">
    <source>
        <dbReference type="EMBL" id="VEH86021.1"/>
    </source>
</evidence>
<accession>A0A0W0R2K0</accession>
<dbReference type="EMBL" id="LNKA01000002">
    <property type="protein sequence ID" value="KTC65328.1"/>
    <property type="molecule type" value="Genomic_DNA"/>
</dbReference>
<sequence>MRTLYFLLFSFCLPSIAFSEYGFDKLRCQGKLIERGMSLYEVKKLCGEPLFEKEDKNDYRTFVYMTYKNGPSSHYYLLFRNDSLEASRAEMNQHGEYIWQNPNTIRNR</sequence>
<evidence type="ECO:0000313" key="5">
    <source>
        <dbReference type="Proteomes" id="UP000281170"/>
    </source>
</evidence>
<dbReference type="RefSeq" id="WP_058462436.1">
    <property type="nucleotide sequence ID" value="NZ_CAAAHS010000016.1"/>
</dbReference>
<dbReference type="KEGG" id="ladl:NCTC12735_01667"/>
<protein>
    <submittedName>
        <fullName evidence="3">Protein of uncharacterized function (DUF2845)</fullName>
    </submittedName>
</protein>
<organism evidence="2 4">
    <name type="scientific">Legionella adelaidensis</name>
    <dbReference type="NCBI Taxonomy" id="45056"/>
    <lineage>
        <taxon>Bacteria</taxon>
        <taxon>Pseudomonadati</taxon>
        <taxon>Pseudomonadota</taxon>
        <taxon>Gammaproteobacteria</taxon>
        <taxon>Legionellales</taxon>
        <taxon>Legionellaceae</taxon>
        <taxon>Legionella</taxon>
    </lineage>
</organism>
<keyword evidence="3" id="KW-0614">Plasmid</keyword>
<keyword evidence="4" id="KW-1185">Reference proteome</keyword>
<dbReference type="PATRIC" id="fig|45056.6.peg.1396"/>
<dbReference type="Pfam" id="PF11006">
    <property type="entry name" value="DUF2845"/>
    <property type="match status" value="1"/>
</dbReference>
<dbReference type="Proteomes" id="UP000281170">
    <property type="component" value="Plasmid 24"/>
</dbReference>
<name>A0A0W0R2K0_9GAMM</name>
<feature type="chain" id="PRO_5036002935" evidence="1">
    <location>
        <begin position="20"/>
        <end position="108"/>
    </location>
</feature>
<dbReference type="InterPro" id="IPR021268">
    <property type="entry name" value="DUF2845"/>
</dbReference>
<feature type="signal peptide" evidence="1">
    <location>
        <begin position="1"/>
        <end position="19"/>
    </location>
</feature>
<proteinExistence type="predicted"/>
<reference evidence="3 5" key="2">
    <citation type="submission" date="2018-12" db="EMBL/GenBank/DDBJ databases">
        <authorList>
            <consortium name="Pathogen Informatics"/>
        </authorList>
    </citation>
    <scope>NUCLEOTIDE SEQUENCE [LARGE SCALE GENOMIC DNA]</scope>
    <source>
        <strain evidence="3 5">NCTC12735</strain>
        <plasmid evidence="5">24</plasmid>
    </source>
</reference>
<dbReference type="OrthoDB" id="5654146at2"/>
<keyword evidence="1" id="KW-0732">Signal</keyword>